<feature type="transmembrane region" description="Helical" evidence="8">
    <location>
        <begin position="180"/>
        <end position="208"/>
    </location>
</feature>
<keyword evidence="5 8" id="KW-0812">Transmembrane</keyword>
<evidence type="ECO:0000313" key="10">
    <source>
        <dbReference type="Proteomes" id="UP001569428"/>
    </source>
</evidence>
<evidence type="ECO:0000256" key="3">
    <source>
        <dbReference type="ARBA" id="ARBA00022448"/>
    </source>
</evidence>
<comment type="subcellular location">
    <subcellularLocation>
        <location evidence="1 8">Cell membrane</location>
        <topology evidence="1 8">Multi-pass membrane protein</topology>
    </subcellularLocation>
</comment>
<dbReference type="PANTHER" id="PTHR30269:SF37">
    <property type="entry name" value="MEMBRANE TRANSPORTER PROTEIN"/>
    <property type="match status" value="1"/>
</dbReference>
<dbReference type="EMBL" id="JBGMEK010000014">
    <property type="protein sequence ID" value="MFA0811017.1"/>
    <property type="molecule type" value="Genomic_DNA"/>
</dbReference>
<accession>A0ABV4NYC0</accession>
<evidence type="ECO:0000256" key="4">
    <source>
        <dbReference type="ARBA" id="ARBA00022475"/>
    </source>
</evidence>
<feature type="transmembrane region" description="Helical" evidence="8">
    <location>
        <begin position="220"/>
        <end position="241"/>
    </location>
</feature>
<keyword evidence="7 8" id="KW-0472">Membrane</keyword>
<keyword evidence="10" id="KW-1185">Reference proteome</keyword>
<keyword evidence="6 8" id="KW-1133">Transmembrane helix</keyword>
<evidence type="ECO:0000256" key="1">
    <source>
        <dbReference type="ARBA" id="ARBA00004651"/>
    </source>
</evidence>
<dbReference type="InterPro" id="IPR002781">
    <property type="entry name" value="TM_pro_TauE-like"/>
</dbReference>
<comment type="caution">
    <text evidence="9">The sequence shown here is derived from an EMBL/GenBank/DDBJ whole genome shotgun (WGS) entry which is preliminary data.</text>
</comment>
<keyword evidence="3" id="KW-0813">Transport</keyword>
<dbReference type="PANTHER" id="PTHR30269">
    <property type="entry name" value="TRANSMEMBRANE PROTEIN YFCA"/>
    <property type="match status" value="1"/>
</dbReference>
<evidence type="ECO:0000256" key="6">
    <source>
        <dbReference type="ARBA" id="ARBA00022989"/>
    </source>
</evidence>
<name>A0ABV4NYC0_9GAMM</name>
<organism evidence="9 10">
    <name type="scientific">Microbulbifer epialgicus</name>
    <dbReference type="NCBI Taxonomy" id="393907"/>
    <lineage>
        <taxon>Bacteria</taxon>
        <taxon>Pseudomonadati</taxon>
        <taxon>Pseudomonadota</taxon>
        <taxon>Gammaproteobacteria</taxon>
        <taxon>Cellvibrionales</taxon>
        <taxon>Microbulbiferaceae</taxon>
        <taxon>Microbulbifer</taxon>
    </lineage>
</organism>
<gene>
    <name evidence="9" type="ORF">ACCI49_08800</name>
</gene>
<feature type="transmembrane region" description="Helical" evidence="8">
    <location>
        <begin position="125"/>
        <end position="146"/>
    </location>
</feature>
<dbReference type="Pfam" id="PF01925">
    <property type="entry name" value="TauE"/>
    <property type="match status" value="1"/>
</dbReference>
<sequence>MIELLLLVSGVLIWYLSTLAAGGGVLLLVPIISFLVGPHLVAPTVTIAKCVASPYRALVFWSYIDWRVILWLTPGTLVGAMFGAYTYTQMSPKWIQLIIGLFLMSTIFQYRFGHRKRSFPMSLPYFLPLGLVTAFASGLVGAVGPLKNPFLLNYGLEKESLIATKACNGLLMQLVKLGTYITFAAVTFELAVYGLAAGLGGIIGVTLAKRKLHKVSFERFRVYTIFIMFISGLILVLRTLYDLV</sequence>
<evidence type="ECO:0000256" key="7">
    <source>
        <dbReference type="ARBA" id="ARBA00023136"/>
    </source>
</evidence>
<dbReference type="Proteomes" id="UP001569428">
    <property type="component" value="Unassembled WGS sequence"/>
</dbReference>
<evidence type="ECO:0000313" key="9">
    <source>
        <dbReference type="EMBL" id="MFA0811017.1"/>
    </source>
</evidence>
<dbReference type="RefSeq" id="WP_371838585.1">
    <property type="nucleotide sequence ID" value="NZ_JBGMEK010000014.1"/>
</dbReference>
<feature type="transmembrane region" description="Helical" evidence="8">
    <location>
        <begin position="94"/>
        <end position="113"/>
    </location>
</feature>
<dbReference type="InterPro" id="IPR052017">
    <property type="entry name" value="TSUP"/>
</dbReference>
<keyword evidence="4 8" id="KW-1003">Cell membrane</keyword>
<evidence type="ECO:0000256" key="8">
    <source>
        <dbReference type="RuleBase" id="RU363041"/>
    </source>
</evidence>
<feature type="transmembrane region" description="Helical" evidence="8">
    <location>
        <begin position="68"/>
        <end position="88"/>
    </location>
</feature>
<evidence type="ECO:0000256" key="5">
    <source>
        <dbReference type="ARBA" id="ARBA00022692"/>
    </source>
</evidence>
<protein>
    <recommendedName>
        <fullName evidence="8">Probable membrane transporter protein</fullName>
    </recommendedName>
</protein>
<evidence type="ECO:0000256" key="2">
    <source>
        <dbReference type="ARBA" id="ARBA00009142"/>
    </source>
</evidence>
<proteinExistence type="inferred from homology"/>
<comment type="similarity">
    <text evidence="2 8">Belongs to the 4-toluene sulfonate uptake permease (TSUP) (TC 2.A.102) family.</text>
</comment>
<reference evidence="9 10" key="1">
    <citation type="submission" date="2024-08" db="EMBL/GenBank/DDBJ databases">
        <authorList>
            <person name="Ishaq N."/>
        </authorList>
    </citation>
    <scope>NUCLEOTIDE SEQUENCE [LARGE SCALE GENOMIC DNA]</scope>
    <source>
        <strain evidence="9 10">DSM 18651</strain>
    </source>
</reference>